<protein>
    <recommendedName>
        <fullName evidence="2">DUF4283 domain-containing protein</fullName>
    </recommendedName>
</protein>
<keyword evidence="4" id="KW-1185">Reference proteome</keyword>
<feature type="domain" description="DUF4283" evidence="2">
    <location>
        <begin position="18"/>
        <end position="96"/>
    </location>
</feature>
<evidence type="ECO:0000313" key="4">
    <source>
        <dbReference type="Proteomes" id="UP000233837"/>
    </source>
</evidence>
<evidence type="ECO:0000313" key="3">
    <source>
        <dbReference type="EMBL" id="PKU82066.1"/>
    </source>
</evidence>
<dbReference type="PANTHER" id="PTHR31286:SF179">
    <property type="entry name" value="RNASE H TYPE-1 DOMAIN-CONTAINING PROTEIN"/>
    <property type="match status" value="1"/>
</dbReference>
<dbReference type="EMBL" id="KZ502211">
    <property type="protein sequence ID" value="PKU82066.1"/>
    <property type="molecule type" value="Genomic_DNA"/>
</dbReference>
<organism evidence="3 4">
    <name type="scientific">Dendrobium catenatum</name>
    <dbReference type="NCBI Taxonomy" id="906689"/>
    <lineage>
        <taxon>Eukaryota</taxon>
        <taxon>Viridiplantae</taxon>
        <taxon>Streptophyta</taxon>
        <taxon>Embryophyta</taxon>
        <taxon>Tracheophyta</taxon>
        <taxon>Spermatophyta</taxon>
        <taxon>Magnoliopsida</taxon>
        <taxon>Liliopsida</taxon>
        <taxon>Asparagales</taxon>
        <taxon>Orchidaceae</taxon>
        <taxon>Epidendroideae</taxon>
        <taxon>Malaxideae</taxon>
        <taxon>Dendrobiinae</taxon>
        <taxon>Dendrobium</taxon>
    </lineage>
</organism>
<dbReference type="AlphaFoldDB" id="A0A2I0X2D6"/>
<dbReference type="PANTHER" id="PTHR31286">
    <property type="entry name" value="GLYCINE-RICH CELL WALL STRUCTURAL PROTEIN 1.8-LIKE"/>
    <property type="match status" value="1"/>
</dbReference>
<name>A0A2I0X2D6_9ASPA</name>
<dbReference type="Pfam" id="PF14111">
    <property type="entry name" value="DUF4283"/>
    <property type="match status" value="1"/>
</dbReference>
<feature type="region of interest" description="Disordered" evidence="1">
    <location>
        <begin position="410"/>
        <end position="445"/>
    </location>
</feature>
<gene>
    <name evidence="3" type="ORF">MA16_Dca004083</name>
</gene>
<dbReference type="InterPro" id="IPR040256">
    <property type="entry name" value="At4g02000-like"/>
</dbReference>
<dbReference type="InterPro" id="IPR025558">
    <property type="entry name" value="DUF4283"/>
</dbReference>
<evidence type="ECO:0000256" key="1">
    <source>
        <dbReference type="SAM" id="MobiDB-lite"/>
    </source>
</evidence>
<reference evidence="3 4" key="1">
    <citation type="journal article" date="2016" name="Sci. Rep.">
        <title>The Dendrobium catenatum Lindl. genome sequence provides insights into polysaccharide synthase, floral development and adaptive evolution.</title>
        <authorList>
            <person name="Zhang G.Q."/>
            <person name="Xu Q."/>
            <person name="Bian C."/>
            <person name="Tsai W.C."/>
            <person name="Yeh C.M."/>
            <person name="Liu K.W."/>
            <person name="Yoshida K."/>
            <person name="Zhang L.S."/>
            <person name="Chang S.B."/>
            <person name="Chen F."/>
            <person name="Shi Y."/>
            <person name="Su Y.Y."/>
            <person name="Zhang Y.Q."/>
            <person name="Chen L.J."/>
            <person name="Yin Y."/>
            <person name="Lin M."/>
            <person name="Huang H."/>
            <person name="Deng H."/>
            <person name="Wang Z.W."/>
            <person name="Zhu S.L."/>
            <person name="Zhao X."/>
            <person name="Deng C."/>
            <person name="Niu S.C."/>
            <person name="Huang J."/>
            <person name="Wang M."/>
            <person name="Liu G.H."/>
            <person name="Yang H.J."/>
            <person name="Xiao X.J."/>
            <person name="Hsiao Y.Y."/>
            <person name="Wu W.L."/>
            <person name="Chen Y.Y."/>
            <person name="Mitsuda N."/>
            <person name="Ohme-Takagi M."/>
            <person name="Luo Y.B."/>
            <person name="Van de Peer Y."/>
            <person name="Liu Z.J."/>
        </authorList>
    </citation>
    <scope>NUCLEOTIDE SEQUENCE [LARGE SCALE GENOMIC DNA]</scope>
    <source>
        <tissue evidence="3">The whole plant</tissue>
    </source>
</reference>
<dbReference type="Proteomes" id="UP000233837">
    <property type="component" value="Unassembled WGS sequence"/>
</dbReference>
<feature type="compositionally biased region" description="Basic residues" evidence="1">
    <location>
        <begin position="429"/>
        <end position="445"/>
    </location>
</feature>
<accession>A0A2I0X2D6</accession>
<sequence length="445" mass="48991">MSALWFSEDEFMHLAKPFEFALVGKFPLKRPVLDAIRRFFFNLKLTGDFSITLLDQSNVLIKLSNDLDYGRIFAHRSYFVYGCFIKIIKWSPTLDLSKESPVVPVWISFPGLRPHLFSSRILFGLGSVFGRPIQTDNATAVGSRPSVARILVELDISKNYHDSVWLGPEKLGYVQKVVLEGLPNFCPHCKVVGHKKSECPKLIPNQRPVEPSALSQLKSVPISLSIPIFTVNSSIPNASLCVDDIDNNVVIPENDVVIPPAGELNSDSDINVVNGDISPSVQAPVSFSKPILLEISGGMGDKVLAEVGSPKLLVSDDLVQSSPDAIILNNLALHKDCSVENNLGNNSICSNNLVDVYVNLVDTHNLFQRVGINPGSDFSNQGDWLHGSSEFESDSEFSDCNLADPDFFGGSDPGNDFTLVRDRPVASRGRGRFRGRGRGRGRRRR</sequence>
<evidence type="ECO:0000259" key="2">
    <source>
        <dbReference type="Pfam" id="PF14111"/>
    </source>
</evidence>
<proteinExistence type="predicted"/>
<reference evidence="3 4" key="2">
    <citation type="journal article" date="2017" name="Nature">
        <title>The Apostasia genome and the evolution of orchids.</title>
        <authorList>
            <person name="Zhang G.Q."/>
            <person name="Liu K.W."/>
            <person name="Li Z."/>
            <person name="Lohaus R."/>
            <person name="Hsiao Y.Y."/>
            <person name="Niu S.C."/>
            <person name="Wang J.Y."/>
            <person name="Lin Y.C."/>
            <person name="Xu Q."/>
            <person name="Chen L.J."/>
            <person name="Yoshida K."/>
            <person name="Fujiwara S."/>
            <person name="Wang Z.W."/>
            <person name="Zhang Y.Q."/>
            <person name="Mitsuda N."/>
            <person name="Wang M."/>
            <person name="Liu G.H."/>
            <person name="Pecoraro L."/>
            <person name="Huang H.X."/>
            <person name="Xiao X.J."/>
            <person name="Lin M."/>
            <person name="Wu X.Y."/>
            <person name="Wu W.L."/>
            <person name="Chen Y.Y."/>
            <person name="Chang S.B."/>
            <person name="Sakamoto S."/>
            <person name="Ohme-Takagi M."/>
            <person name="Yagi M."/>
            <person name="Zeng S.J."/>
            <person name="Shen C.Y."/>
            <person name="Yeh C.M."/>
            <person name="Luo Y.B."/>
            <person name="Tsai W.C."/>
            <person name="Van de Peer Y."/>
            <person name="Liu Z.J."/>
        </authorList>
    </citation>
    <scope>NUCLEOTIDE SEQUENCE [LARGE SCALE GENOMIC DNA]</scope>
    <source>
        <tissue evidence="3">The whole plant</tissue>
    </source>
</reference>